<dbReference type="InterPro" id="IPR051223">
    <property type="entry name" value="Polycystin"/>
</dbReference>
<organism evidence="7 8">
    <name type="scientific">Perkinsus chesapeaki</name>
    <name type="common">Clam parasite</name>
    <name type="synonym">Perkinsus andrewsi</name>
    <dbReference type="NCBI Taxonomy" id="330153"/>
    <lineage>
        <taxon>Eukaryota</taxon>
        <taxon>Sar</taxon>
        <taxon>Alveolata</taxon>
        <taxon>Perkinsozoa</taxon>
        <taxon>Perkinsea</taxon>
        <taxon>Perkinsida</taxon>
        <taxon>Perkinsidae</taxon>
        <taxon>Perkinsus</taxon>
    </lineage>
</organism>
<evidence type="ECO:0000313" key="7">
    <source>
        <dbReference type="EMBL" id="KAF4665263.1"/>
    </source>
</evidence>
<evidence type="ECO:0000256" key="5">
    <source>
        <dbReference type="SAM" id="Phobius"/>
    </source>
</evidence>
<keyword evidence="8" id="KW-1185">Reference proteome</keyword>
<keyword evidence="2 5" id="KW-0812">Transmembrane</keyword>
<dbReference type="InterPro" id="IPR013122">
    <property type="entry name" value="PKD1_2_channel"/>
</dbReference>
<feature type="transmembrane region" description="Helical" evidence="5">
    <location>
        <begin position="623"/>
        <end position="641"/>
    </location>
</feature>
<feature type="transmembrane region" description="Helical" evidence="5">
    <location>
        <begin position="721"/>
        <end position="745"/>
    </location>
</feature>
<sequence length="938" mass="104965">MADAADLTGVPTVPNRPRLLAQSAKARLWHYLRNWWVMWSLQARDRKREEVLGGAQAVRRRERIGSGFLEHIGETINIDENNREAMRTKINEAASYIQKHFRFIVFMSLFVFVYIFASSGLGLGLHRFTRESITERISPDEKVASSSVPQIQDSLALLSEDLRRLQPFHNIPAGLSLTSASAVVIVDSISGITVRATSSTSVVDPIVEARDAANQSCYVLSRDRLTTSDENGNLVGNYSLQTPPSPGDVVTLTLDASTGSLFVGESLIETWTLGTYMEHCFAGNVTLWTPSAEIVEIFPKVTSLPSMKTLAKYGLPLEDFVSGRSLEGSNTEPYHTDIFLLSPPILMQRTMAVAREYCGGLTSDLLTLKEQGRLNTCNGNASNSHLCSSLLPLFRWLVSALFASCLSCSGAIFACQSDDEEGVTTMGYLREIEWDSETVNTASSEIKVMAPLYSLDDMSSNDGLLGLLAIEWTDTSASGSWKLHTIKRIRRQQMASWIAAAVLAYVACIYMLAIDFARVTRTAKSSNFIQTAVKTLYFELDIVVSFAVIVCLTLSVVYWSIVPSVFDDTFDQLLNIAWGDGTISDEYKFQVLKHMAAQVKAAPVALPPKGFFQISKYHHLRELLAFALQTCLYLILSRMVASMSAHPRIALFANTFRSAQSELIHFFISFAVLYFGLGLIAWLTFGQTMEEFESYSATLWTQFYILSSGQWFDSWENDWRLLLYIVVYMLLVYFCLLQLFLAIIVETYLMVRSDVANQQTSQTIVMETIDYYASKILWSLWGLPRRGVLVEALRAMAAKRTVDLRVMLKANIFPDLESATRFCQFYRRYDFLKPRGLVAGDSEKWDGIVDDLDEQVHRAAEQNEIMSIHQAHVVDRLEKIESALQDAVSTLEKELGFTFTNFTPTAQPPPTTNCESRIAVSRHCGCCSQESAGENANT</sequence>
<gene>
    <name evidence="7" type="ORF">FOL47_004686</name>
</gene>
<comment type="caution">
    <text evidence="7">The sequence shown here is derived from an EMBL/GenBank/DDBJ whole genome shotgun (WGS) entry which is preliminary data.</text>
</comment>
<dbReference type="PANTHER" id="PTHR10877:SF183">
    <property type="entry name" value="AT14535P-RELATED"/>
    <property type="match status" value="1"/>
</dbReference>
<feature type="transmembrane region" description="Helical" evidence="5">
    <location>
        <begin position="103"/>
        <end position="125"/>
    </location>
</feature>
<evidence type="ECO:0000256" key="3">
    <source>
        <dbReference type="ARBA" id="ARBA00022989"/>
    </source>
</evidence>
<dbReference type="OrthoDB" id="428585at2759"/>
<keyword evidence="4 5" id="KW-0472">Membrane</keyword>
<proteinExistence type="predicted"/>
<keyword evidence="3 5" id="KW-1133">Transmembrane helix</keyword>
<evidence type="ECO:0000256" key="4">
    <source>
        <dbReference type="ARBA" id="ARBA00023136"/>
    </source>
</evidence>
<feature type="transmembrane region" description="Helical" evidence="5">
    <location>
        <begin position="538"/>
        <end position="561"/>
    </location>
</feature>
<dbReference type="Gene3D" id="1.10.287.70">
    <property type="match status" value="1"/>
</dbReference>
<comment type="subcellular location">
    <subcellularLocation>
        <location evidence="1">Membrane</location>
        <topology evidence="1">Multi-pass membrane protein</topology>
    </subcellularLocation>
</comment>
<protein>
    <recommendedName>
        <fullName evidence="6">Polycystin cation channel PKD1/PKD2 domain-containing protein</fullName>
    </recommendedName>
</protein>
<evidence type="ECO:0000313" key="8">
    <source>
        <dbReference type="Proteomes" id="UP000591131"/>
    </source>
</evidence>
<dbReference type="AlphaFoldDB" id="A0A7J6M134"/>
<dbReference type="GO" id="GO:0016020">
    <property type="term" value="C:membrane"/>
    <property type="evidence" value="ECO:0007669"/>
    <property type="project" value="UniProtKB-SubCell"/>
</dbReference>
<feature type="transmembrane region" description="Helical" evidence="5">
    <location>
        <begin position="662"/>
        <end position="685"/>
    </location>
</feature>
<evidence type="ECO:0000256" key="1">
    <source>
        <dbReference type="ARBA" id="ARBA00004141"/>
    </source>
</evidence>
<dbReference type="EMBL" id="JAAPAO010000266">
    <property type="protein sequence ID" value="KAF4665263.1"/>
    <property type="molecule type" value="Genomic_DNA"/>
</dbReference>
<reference evidence="7 8" key="1">
    <citation type="submission" date="2020-04" db="EMBL/GenBank/DDBJ databases">
        <title>Perkinsus chesapeaki whole genome sequence.</title>
        <authorList>
            <person name="Bogema D.R."/>
        </authorList>
    </citation>
    <scope>NUCLEOTIDE SEQUENCE [LARGE SCALE GENOMIC DNA]</scope>
    <source>
        <strain evidence="7">ATCC PRA-425</strain>
    </source>
</reference>
<dbReference type="Pfam" id="PF08016">
    <property type="entry name" value="PKD_channel"/>
    <property type="match status" value="1"/>
</dbReference>
<name>A0A7J6M134_PERCH</name>
<evidence type="ECO:0000259" key="6">
    <source>
        <dbReference type="Pfam" id="PF08016"/>
    </source>
</evidence>
<accession>A0A7J6M134</accession>
<feature type="domain" description="Polycystin cation channel PKD1/PKD2" evidence="6">
    <location>
        <begin position="614"/>
        <end position="749"/>
    </location>
</feature>
<evidence type="ECO:0000256" key="2">
    <source>
        <dbReference type="ARBA" id="ARBA00022692"/>
    </source>
</evidence>
<feature type="transmembrane region" description="Helical" evidence="5">
    <location>
        <begin position="494"/>
        <end position="517"/>
    </location>
</feature>
<dbReference type="PANTHER" id="PTHR10877">
    <property type="entry name" value="POLYCYSTIN FAMILY MEMBER"/>
    <property type="match status" value="1"/>
</dbReference>
<dbReference type="Proteomes" id="UP000591131">
    <property type="component" value="Unassembled WGS sequence"/>
</dbReference>